<proteinExistence type="inferred from homology"/>
<dbReference type="GeneID" id="117665100"/>
<dbReference type="PIRSF" id="PIRSF015614">
    <property type="entry name" value="TRAF"/>
    <property type="match status" value="1"/>
</dbReference>
<name>A0A6P9BXY3_PANGU</name>
<dbReference type="GO" id="GO:0005737">
    <property type="term" value="C:cytoplasm"/>
    <property type="evidence" value="ECO:0007669"/>
    <property type="project" value="UniProtKB-SubCell"/>
</dbReference>
<dbReference type="InterPro" id="IPR032070">
    <property type="entry name" value="TRAF_BIRC3-bd"/>
</dbReference>
<dbReference type="InterPro" id="IPR049342">
    <property type="entry name" value="TRAF1-6_MATH_dom"/>
</dbReference>
<dbReference type="InterPro" id="IPR008974">
    <property type="entry name" value="TRAF-like"/>
</dbReference>
<reference evidence="9" key="1">
    <citation type="submission" date="2025-08" db="UniProtKB">
        <authorList>
            <consortium name="RefSeq"/>
        </authorList>
    </citation>
    <scope>IDENTIFICATION</scope>
    <source>
        <tissue evidence="9">Blood</tissue>
    </source>
</reference>
<dbReference type="OrthoDB" id="6499288at2759"/>
<accession>A0A6P9BXY3</accession>
<dbReference type="RefSeq" id="XP_034272527.1">
    <property type="nucleotide sequence ID" value="XM_034416636.2"/>
</dbReference>
<evidence type="ECO:0000256" key="5">
    <source>
        <dbReference type="PIRNR" id="PIRNR015614"/>
    </source>
</evidence>
<evidence type="ECO:0000256" key="1">
    <source>
        <dbReference type="ARBA" id="ARBA00022499"/>
    </source>
</evidence>
<keyword evidence="2" id="KW-0053">Apoptosis</keyword>
<dbReference type="GO" id="GO:0042981">
    <property type="term" value="P:regulation of apoptotic process"/>
    <property type="evidence" value="ECO:0007669"/>
    <property type="project" value="InterPro"/>
</dbReference>
<evidence type="ECO:0000259" key="7">
    <source>
        <dbReference type="PROSITE" id="PS50144"/>
    </source>
</evidence>
<dbReference type="PANTHER" id="PTHR10131">
    <property type="entry name" value="TNF RECEPTOR ASSOCIATED FACTOR"/>
    <property type="match status" value="1"/>
</dbReference>
<dbReference type="SUPFAM" id="SSF49599">
    <property type="entry name" value="TRAF domain-like"/>
    <property type="match status" value="1"/>
</dbReference>
<evidence type="ECO:0000256" key="2">
    <source>
        <dbReference type="ARBA" id="ARBA00022703"/>
    </source>
</evidence>
<dbReference type="PROSITE" id="PS50144">
    <property type="entry name" value="MATH"/>
    <property type="match status" value="1"/>
</dbReference>
<keyword evidence="1" id="KW-1017">Isopeptide bond</keyword>
<keyword evidence="3" id="KW-0832">Ubl conjugation</keyword>
<dbReference type="Gene3D" id="2.60.210.10">
    <property type="entry name" value="Apoptosis, Tumor Necrosis Factor Receptor Associated Protein 2, Chain A"/>
    <property type="match status" value="1"/>
</dbReference>
<dbReference type="GO" id="GO:0008270">
    <property type="term" value="F:zinc ion binding"/>
    <property type="evidence" value="ECO:0007669"/>
    <property type="project" value="UniProtKB-UniRule"/>
</dbReference>
<keyword evidence="5" id="KW-0963">Cytoplasm</keyword>
<evidence type="ECO:0000256" key="6">
    <source>
        <dbReference type="SAM" id="MobiDB-lite"/>
    </source>
</evidence>
<comment type="similarity">
    <text evidence="5">Belongs to the TNF receptor-associated factor family.</text>
</comment>
<feature type="region of interest" description="Disordered" evidence="6">
    <location>
        <begin position="1"/>
        <end position="21"/>
    </location>
</feature>
<dbReference type="GO" id="GO:0005164">
    <property type="term" value="F:tumor necrosis factor receptor binding"/>
    <property type="evidence" value="ECO:0007669"/>
    <property type="project" value="UniProtKB-UniRule"/>
</dbReference>
<dbReference type="InterPro" id="IPR002083">
    <property type="entry name" value="MATH/TRAF_dom"/>
</dbReference>
<dbReference type="Proteomes" id="UP001652622">
    <property type="component" value="Unplaced"/>
</dbReference>
<dbReference type="KEGG" id="pgut:117665100"/>
<dbReference type="Gene3D" id="1.20.5.110">
    <property type="match status" value="1"/>
</dbReference>
<dbReference type="SMART" id="SM00061">
    <property type="entry name" value="MATH"/>
    <property type="match status" value="1"/>
</dbReference>
<dbReference type="InterPro" id="IPR012227">
    <property type="entry name" value="TNF_rcpt-assoc_TRAF_met"/>
</dbReference>
<dbReference type="GO" id="GO:0009898">
    <property type="term" value="C:cytoplasmic side of plasma membrane"/>
    <property type="evidence" value="ECO:0007669"/>
    <property type="project" value="TreeGrafter"/>
</dbReference>
<evidence type="ECO:0000256" key="4">
    <source>
        <dbReference type="ARBA" id="ARBA00023054"/>
    </source>
</evidence>
<dbReference type="OMA" id="HHANTIC"/>
<evidence type="ECO:0000313" key="9">
    <source>
        <dbReference type="RefSeq" id="XP_034272527.1"/>
    </source>
</evidence>
<keyword evidence="5" id="KW-0479">Metal-binding</keyword>
<feature type="domain" description="MATH" evidence="7">
    <location>
        <begin position="359"/>
        <end position="505"/>
    </location>
</feature>
<gene>
    <name evidence="9" type="primary">TRAF1</name>
</gene>
<dbReference type="GO" id="GO:0006915">
    <property type="term" value="P:apoptotic process"/>
    <property type="evidence" value="ECO:0007669"/>
    <property type="project" value="UniProtKB-KW"/>
</dbReference>
<dbReference type="Pfam" id="PF16673">
    <property type="entry name" value="TRAF_BIRC3_bd"/>
    <property type="match status" value="1"/>
</dbReference>
<dbReference type="CTD" id="7185"/>
<organism evidence="8 9">
    <name type="scientific">Pantherophis guttatus</name>
    <name type="common">Corn snake</name>
    <name type="synonym">Elaphe guttata</name>
    <dbReference type="NCBI Taxonomy" id="94885"/>
    <lineage>
        <taxon>Eukaryota</taxon>
        <taxon>Metazoa</taxon>
        <taxon>Chordata</taxon>
        <taxon>Craniata</taxon>
        <taxon>Vertebrata</taxon>
        <taxon>Euteleostomi</taxon>
        <taxon>Lepidosauria</taxon>
        <taxon>Squamata</taxon>
        <taxon>Bifurcata</taxon>
        <taxon>Unidentata</taxon>
        <taxon>Episquamata</taxon>
        <taxon>Toxicofera</taxon>
        <taxon>Serpentes</taxon>
        <taxon>Colubroidea</taxon>
        <taxon>Colubridae</taxon>
        <taxon>Colubrinae</taxon>
        <taxon>Pantherophis</taxon>
    </lineage>
</organism>
<sequence>MADRQRSSSSCGPPPPASSSLDGTNPLCICANAGEPKDLCSHSTVFLQEDLRNLRRNPYYTACLTWMIRNNSNPICQDCKEEDSELAGEDNLLSEEQSPSKATLNKEVPEFTVHCGIPGCIWRGPLSNLEDHRRMCEYVLVNYGQAAVCRMLMDPNAAYNPETSRNEHQNPSGLGPRDEGCRFSRIGCLFKGNAGDQKVHEKNAAGRHLLLMLQYVKHLKGNSSPRDSLCNSPLIDAKLWVKAPLTLKVQDPGGERPFSASPVEEGEVSWCTLLRRVKRVSWLETKLQVFENIASVLSKEMATSRQKILAFRGQRGLDQDMIRGLELKMADLQRCLAQKDAALIGLGKRLHSSEQASYDGVFLWKITDVHQKCYEAICGKIHSFQSPAFYTSRYGYKLCMRIYLNGEGRGRGTHISLFIILLKGEYDSLLPWPFTHKITFILLSQDHGDDLVTSLQPDPTSVSFQKPETDLNEASGFSRFVPLVKLQSPKYTYLKEGTLFLKCIVETSS</sequence>
<dbReference type="GO" id="GO:0007165">
    <property type="term" value="P:signal transduction"/>
    <property type="evidence" value="ECO:0007669"/>
    <property type="project" value="InterPro"/>
</dbReference>
<dbReference type="FunFam" id="2.60.210.10:FF:000001">
    <property type="entry name" value="TNF receptor-associated factor"/>
    <property type="match status" value="1"/>
</dbReference>
<keyword evidence="5" id="KW-0862">Zinc</keyword>
<dbReference type="Gene3D" id="3.30.40.10">
    <property type="entry name" value="Zinc/RING finger domain, C3HC4 (zinc finger)"/>
    <property type="match status" value="1"/>
</dbReference>
<dbReference type="AlphaFoldDB" id="A0A6P9BXY3"/>
<dbReference type="Pfam" id="PF21355">
    <property type="entry name" value="TRAF-mep_MATH"/>
    <property type="match status" value="1"/>
</dbReference>
<keyword evidence="4" id="KW-0175">Coiled coil</keyword>
<dbReference type="PANTHER" id="PTHR10131:SF96">
    <property type="entry name" value="TNF RECEPTOR-ASSOCIATED FACTOR 1"/>
    <property type="match status" value="1"/>
</dbReference>
<dbReference type="GO" id="GO:0043122">
    <property type="term" value="P:regulation of canonical NF-kappaB signal transduction"/>
    <property type="evidence" value="ECO:0007669"/>
    <property type="project" value="TreeGrafter"/>
</dbReference>
<comment type="subcellular location">
    <subcellularLocation>
        <location evidence="5">Cytoplasm</location>
    </subcellularLocation>
</comment>
<protein>
    <recommendedName>
        <fullName evidence="5">TNF receptor-associated factor</fullName>
    </recommendedName>
</protein>
<dbReference type="InterPro" id="IPR013083">
    <property type="entry name" value="Znf_RING/FYVE/PHD"/>
</dbReference>
<keyword evidence="9" id="KW-0675">Receptor</keyword>
<evidence type="ECO:0000256" key="3">
    <source>
        <dbReference type="ARBA" id="ARBA00022843"/>
    </source>
</evidence>
<keyword evidence="8" id="KW-1185">Reference proteome</keyword>
<evidence type="ECO:0000313" key="8">
    <source>
        <dbReference type="Proteomes" id="UP001652622"/>
    </source>
</evidence>